<dbReference type="Pfam" id="PF03544">
    <property type="entry name" value="TonB_C"/>
    <property type="match status" value="1"/>
</dbReference>
<proteinExistence type="predicted"/>
<dbReference type="OrthoDB" id="7342920at2"/>
<dbReference type="AlphaFoldDB" id="A0A6N6M377"/>
<dbReference type="PANTHER" id="PTHR33706">
    <property type="entry name" value="MORN VARIANT REPEAT PROTEIN"/>
    <property type="match status" value="1"/>
</dbReference>
<reference evidence="3 4" key="1">
    <citation type="submission" date="2019-09" db="EMBL/GenBank/DDBJ databases">
        <title>Genomes of Cryomorphaceae.</title>
        <authorList>
            <person name="Bowman J.P."/>
        </authorList>
    </citation>
    <scope>NUCLEOTIDE SEQUENCE [LARGE SCALE GENOMIC DNA]</scope>
    <source>
        <strain evidence="3 4">KCTC 52047</strain>
    </source>
</reference>
<evidence type="ECO:0000313" key="3">
    <source>
        <dbReference type="EMBL" id="KAB1063669.1"/>
    </source>
</evidence>
<feature type="chain" id="PRO_5026726108" description="TonB C-terminal domain-containing protein" evidence="1">
    <location>
        <begin position="21"/>
        <end position="573"/>
    </location>
</feature>
<dbReference type="EMBL" id="WACR01000007">
    <property type="protein sequence ID" value="KAB1063669.1"/>
    <property type="molecule type" value="Genomic_DNA"/>
</dbReference>
<dbReference type="SUPFAM" id="SSF82185">
    <property type="entry name" value="Histone H3 K4-specific methyltransferase SET7/9 N-terminal domain"/>
    <property type="match status" value="3"/>
</dbReference>
<feature type="signal peptide" evidence="1">
    <location>
        <begin position="1"/>
        <end position="20"/>
    </location>
</feature>
<dbReference type="Gene3D" id="2.20.110.10">
    <property type="entry name" value="Histone H3 K4-specific methyltransferase SET7/9 N-terminal domain"/>
    <property type="match status" value="1"/>
</dbReference>
<feature type="domain" description="TonB C-terminal" evidence="2">
    <location>
        <begin position="502"/>
        <end position="573"/>
    </location>
</feature>
<keyword evidence="1" id="KW-0732">Signal</keyword>
<keyword evidence="4" id="KW-1185">Reference proteome</keyword>
<dbReference type="RefSeq" id="WP_151168347.1">
    <property type="nucleotide sequence ID" value="NZ_WACR01000007.1"/>
</dbReference>
<dbReference type="Gene3D" id="3.90.930.1">
    <property type="match status" value="2"/>
</dbReference>
<dbReference type="Gene3D" id="3.30.1150.10">
    <property type="match status" value="1"/>
</dbReference>
<dbReference type="Proteomes" id="UP000435357">
    <property type="component" value="Unassembled WGS sequence"/>
</dbReference>
<protein>
    <recommendedName>
        <fullName evidence="2">TonB C-terminal domain-containing protein</fullName>
    </recommendedName>
</protein>
<name>A0A6N6M377_9FLAO</name>
<organism evidence="3 4">
    <name type="scientific">Salibacter halophilus</name>
    <dbReference type="NCBI Taxonomy" id="1803916"/>
    <lineage>
        <taxon>Bacteria</taxon>
        <taxon>Pseudomonadati</taxon>
        <taxon>Bacteroidota</taxon>
        <taxon>Flavobacteriia</taxon>
        <taxon>Flavobacteriales</taxon>
        <taxon>Salibacteraceae</taxon>
        <taxon>Salibacter</taxon>
    </lineage>
</organism>
<comment type="caution">
    <text evidence="3">The sequence shown here is derived from an EMBL/GenBank/DDBJ whole genome shotgun (WGS) entry which is preliminary data.</text>
</comment>
<dbReference type="GO" id="GO:0055085">
    <property type="term" value="P:transmembrane transport"/>
    <property type="evidence" value="ECO:0007669"/>
    <property type="project" value="InterPro"/>
</dbReference>
<accession>A0A6N6M377</accession>
<dbReference type="PANTHER" id="PTHR33706:SF1">
    <property type="entry name" value="TPR REPEAT PROTEIN"/>
    <property type="match status" value="1"/>
</dbReference>
<evidence type="ECO:0000313" key="4">
    <source>
        <dbReference type="Proteomes" id="UP000435357"/>
    </source>
</evidence>
<evidence type="ECO:0000256" key="1">
    <source>
        <dbReference type="SAM" id="SignalP"/>
    </source>
</evidence>
<sequence length="573" mass="66572">MINKTLVTLFLSALFLQTLAQKRVSTEFNDAVRLVAEYKSEDSKVPNGYYKLYFNNRLRVEGNNENGLRHGKWTLFNNKGNPRVTGRYIHGKKHGKWRYYGQNQELKAEWYFRNDTAISHWTTYVAGENRLDIVFSNKGLPMQTVLYDASGRIRVNTEKEIKNKDTLTFRSYYYENEKIHSYKELKNQELNGRVNYYHRTGAAWEHFTYLDDQLISVNIMRSDQGQPRNIGSYKNGNGSVRKYFSTGLLYSQTEYENGLKNGSYSSRSGDRLYVTGKYNNDKPAGNWTVKSEYFNKIATFQFDAKGAFVSKSLSPSDQEVEEGRLSNGYRTGKWIQKNPYGQKNVEFNYEKGLLNGKVKTYQPNSTSTRILGEYKNGSKTGTWKYFNQMGQTVYEQSFNNEIKLNEPFNNVPQNFIPVTTDSLNFVINDPINDTLNQFITGAYFIPKIAGTELLERGFDFYDSEVELDPDYRDRDFTYEPVFVKPKFPGNERDYFEVNQLVPEVALEENIRGSVLVRFAVDEFGIIDEVDIIRSVHPAVDKAVIAYLSQMPAWNPARYQGLPVRSYILRRYRF</sequence>
<evidence type="ECO:0000259" key="2">
    <source>
        <dbReference type="Pfam" id="PF03544"/>
    </source>
</evidence>
<dbReference type="SUPFAM" id="SSF74653">
    <property type="entry name" value="TolA/TonB C-terminal domain"/>
    <property type="match status" value="1"/>
</dbReference>
<gene>
    <name evidence="3" type="ORF">F3059_08865</name>
</gene>
<dbReference type="InterPro" id="IPR037682">
    <property type="entry name" value="TonB_C"/>
</dbReference>